<feature type="compositionally biased region" description="Low complexity" evidence="1">
    <location>
        <begin position="104"/>
        <end position="114"/>
    </location>
</feature>
<reference evidence="3 4" key="1">
    <citation type="submission" date="2024-09" db="EMBL/GenBank/DDBJ databases">
        <authorList>
            <person name="Sun Q."/>
            <person name="Mori K."/>
        </authorList>
    </citation>
    <scope>NUCLEOTIDE SEQUENCE [LARGE SCALE GENOMIC DNA]</scope>
    <source>
        <strain evidence="3 4">KCTC 23076</strain>
    </source>
</reference>
<organism evidence="3 4">
    <name type="scientific">Lysobacter korlensis</name>
    <dbReference type="NCBI Taxonomy" id="553636"/>
    <lineage>
        <taxon>Bacteria</taxon>
        <taxon>Pseudomonadati</taxon>
        <taxon>Pseudomonadota</taxon>
        <taxon>Gammaproteobacteria</taxon>
        <taxon>Lysobacterales</taxon>
        <taxon>Lysobacteraceae</taxon>
        <taxon>Lysobacter</taxon>
    </lineage>
</organism>
<feature type="transmembrane region" description="Helical" evidence="2">
    <location>
        <begin position="50"/>
        <end position="69"/>
    </location>
</feature>
<evidence type="ECO:0008006" key="5">
    <source>
        <dbReference type="Google" id="ProtNLM"/>
    </source>
</evidence>
<name>A0ABV6RI14_9GAMM</name>
<keyword evidence="4" id="KW-1185">Reference proteome</keyword>
<evidence type="ECO:0000256" key="1">
    <source>
        <dbReference type="SAM" id="MobiDB-lite"/>
    </source>
</evidence>
<accession>A0ABV6RI14</accession>
<keyword evidence="2" id="KW-0472">Membrane</keyword>
<dbReference type="Proteomes" id="UP001589896">
    <property type="component" value="Unassembled WGS sequence"/>
</dbReference>
<evidence type="ECO:0000313" key="3">
    <source>
        <dbReference type="EMBL" id="MFC0676630.1"/>
    </source>
</evidence>
<keyword evidence="2" id="KW-1133">Transmembrane helix</keyword>
<sequence length="114" mass="12260">MHPIPSPATARAEAASDAVDPRLDELLRGAVAVGLALVLLLPAARGTHAVIGWLPLWLLVMPASAWWALHRFRLPRPQASRAVPAPATRSPRRAPVQARRRARVATAARMPHAA</sequence>
<evidence type="ECO:0000313" key="4">
    <source>
        <dbReference type="Proteomes" id="UP001589896"/>
    </source>
</evidence>
<comment type="caution">
    <text evidence="3">The sequence shown here is derived from an EMBL/GenBank/DDBJ whole genome shotgun (WGS) entry which is preliminary data.</text>
</comment>
<evidence type="ECO:0000256" key="2">
    <source>
        <dbReference type="SAM" id="Phobius"/>
    </source>
</evidence>
<protein>
    <recommendedName>
        <fullName evidence="5">Transmembrane protein</fullName>
    </recommendedName>
</protein>
<keyword evidence="2" id="KW-0812">Transmembrane</keyword>
<dbReference type="RefSeq" id="WP_386664366.1">
    <property type="nucleotide sequence ID" value="NZ_JBHLTG010000001.1"/>
</dbReference>
<feature type="region of interest" description="Disordered" evidence="1">
    <location>
        <begin position="80"/>
        <end position="114"/>
    </location>
</feature>
<feature type="compositionally biased region" description="Low complexity" evidence="1">
    <location>
        <begin position="80"/>
        <end position="97"/>
    </location>
</feature>
<dbReference type="EMBL" id="JBHLTG010000001">
    <property type="protein sequence ID" value="MFC0676630.1"/>
    <property type="molecule type" value="Genomic_DNA"/>
</dbReference>
<feature type="transmembrane region" description="Helical" evidence="2">
    <location>
        <begin position="26"/>
        <end position="44"/>
    </location>
</feature>
<gene>
    <name evidence="3" type="ORF">ACFFGH_02025</name>
</gene>
<proteinExistence type="predicted"/>